<feature type="region of interest" description="Disordered" evidence="1">
    <location>
        <begin position="151"/>
        <end position="197"/>
    </location>
</feature>
<protein>
    <recommendedName>
        <fullName evidence="3">C2 domain-containing protein</fullName>
    </recommendedName>
</protein>
<keyword evidence="2" id="KW-0472">Membrane</keyword>
<dbReference type="SUPFAM" id="SSF49562">
    <property type="entry name" value="C2 domain (Calcium/lipid-binding domain, CaLB)"/>
    <property type="match status" value="1"/>
</dbReference>
<dbReference type="CDD" id="cd00030">
    <property type="entry name" value="C2"/>
    <property type="match status" value="1"/>
</dbReference>
<evidence type="ECO:0000313" key="4">
    <source>
        <dbReference type="EMBL" id="CAH0377152.1"/>
    </source>
</evidence>
<keyword evidence="2" id="KW-1133">Transmembrane helix</keyword>
<organism evidence="4 5">
    <name type="scientific">Pelagomonas calceolata</name>
    <dbReference type="NCBI Taxonomy" id="35677"/>
    <lineage>
        <taxon>Eukaryota</taxon>
        <taxon>Sar</taxon>
        <taxon>Stramenopiles</taxon>
        <taxon>Ochrophyta</taxon>
        <taxon>Pelagophyceae</taxon>
        <taxon>Pelagomonadales</taxon>
        <taxon>Pelagomonadaceae</taxon>
        <taxon>Pelagomonas</taxon>
    </lineage>
</organism>
<dbReference type="Gene3D" id="2.60.40.150">
    <property type="entry name" value="C2 domain"/>
    <property type="match status" value="1"/>
</dbReference>
<evidence type="ECO:0000256" key="1">
    <source>
        <dbReference type="SAM" id="MobiDB-lite"/>
    </source>
</evidence>
<keyword evidence="2" id="KW-0812">Transmembrane</keyword>
<dbReference type="AlphaFoldDB" id="A0A8J2WR13"/>
<feature type="domain" description="C2" evidence="3">
    <location>
        <begin position="326"/>
        <end position="445"/>
    </location>
</feature>
<dbReference type="PROSITE" id="PS50004">
    <property type="entry name" value="C2"/>
    <property type="match status" value="1"/>
</dbReference>
<evidence type="ECO:0000256" key="2">
    <source>
        <dbReference type="SAM" id="Phobius"/>
    </source>
</evidence>
<comment type="caution">
    <text evidence="4">The sequence shown here is derived from an EMBL/GenBank/DDBJ whole genome shotgun (WGS) entry which is preliminary data.</text>
</comment>
<evidence type="ECO:0000313" key="5">
    <source>
        <dbReference type="Proteomes" id="UP000789595"/>
    </source>
</evidence>
<evidence type="ECO:0000259" key="3">
    <source>
        <dbReference type="PROSITE" id="PS50004"/>
    </source>
</evidence>
<dbReference type="Proteomes" id="UP000789595">
    <property type="component" value="Unassembled WGS sequence"/>
</dbReference>
<reference evidence="4" key="1">
    <citation type="submission" date="2021-11" db="EMBL/GenBank/DDBJ databases">
        <authorList>
            <consortium name="Genoscope - CEA"/>
            <person name="William W."/>
        </authorList>
    </citation>
    <scope>NUCLEOTIDE SEQUENCE</scope>
</reference>
<keyword evidence="5" id="KW-1185">Reference proteome</keyword>
<feature type="compositionally biased region" description="Acidic residues" evidence="1">
    <location>
        <begin position="164"/>
        <end position="175"/>
    </location>
</feature>
<dbReference type="OrthoDB" id="10625017at2759"/>
<proteinExistence type="predicted"/>
<dbReference type="InterPro" id="IPR035892">
    <property type="entry name" value="C2_domain_sf"/>
</dbReference>
<accession>A0A8J2WR13</accession>
<name>A0A8J2WR13_9STRA</name>
<dbReference type="EMBL" id="CAKKNE010000005">
    <property type="protein sequence ID" value="CAH0377152.1"/>
    <property type="molecule type" value="Genomic_DNA"/>
</dbReference>
<gene>
    <name evidence="4" type="ORF">PECAL_5P17250</name>
</gene>
<dbReference type="Pfam" id="PF00168">
    <property type="entry name" value="C2"/>
    <property type="match status" value="1"/>
</dbReference>
<feature type="transmembrane region" description="Helical" evidence="2">
    <location>
        <begin position="6"/>
        <end position="26"/>
    </location>
</feature>
<dbReference type="InterPro" id="IPR000008">
    <property type="entry name" value="C2_dom"/>
</dbReference>
<sequence length="478" mass="53279">MGLLSFIYSVLGYNICATLFIAYLMFDYVLGALATFGARYVMESKSGGAYDFYIRWIRVDYGWTELTLTIGPITFKNPKKFKMTPFLIKIDRISCRVNPRSFLDWLKKKRPMEVENVEIERMRLHMERDGKGEMNCWAALGMDAAAGEAAYADAQKSSDKQEQDLDPEAFEDDGKDEYKGMDKKEKKKVKKSKREKEEAKHAGGVLGMFAVKRVCLRGHRYDIDAFMRKTKTTAKDVQSNIIKMQILEVFDGRGKKDKKGNYPGLYLDDIIKMVVVRCVKTVMSTNGFTNIKMGLGAAGNQLGAGIAGGANAVNNTAARGLLNMGQTTGKQVNARLKGKEAVADSLVIVCHSAKHLPAGHKKRPAAYLKIQVGKKGVKQKTAAAPASNNPDWGKTITLSPITDLEEDVRIQVYDRRIFAEDDQLGKTLKIPLRELIDNAAVEKWYDIEPADDKPLKEGEKSAQVKLSLELHGVKATED</sequence>
<dbReference type="SMART" id="SM00239">
    <property type="entry name" value="C2"/>
    <property type="match status" value="1"/>
</dbReference>